<organism evidence="2 3">
    <name type="scientific">Cronartium quercuum f. sp. fusiforme G11</name>
    <dbReference type="NCBI Taxonomy" id="708437"/>
    <lineage>
        <taxon>Eukaryota</taxon>
        <taxon>Fungi</taxon>
        <taxon>Dikarya</taxon>
        <taxon>Basidiomycota</taxon>
        <taxon>Pucciniomycotina</taxon>
        <taxon>Pucciniomycetes</taxon>
        <taxon>Pucciniales</taxon>
        <taxon>Coleosporiaceae</taxon>
        <taxon>Cronartium</taxon>
    </lineage>
</organism>
<evidence type="ECO:0000256" key="1">
    <source>
        <dbReference type="SAM" id="MobiDB-lite"/>
    </source>
</evidence>
<dbReference type="EMBL" id="MU167367">
    <property type="protein sequence ID" value="KAG0141895.1"/>
    <property type="molecule type" value="Genomic_DNA"/>
</dbReference>
<protein>
    <submittedName>
        <fullName evidence="2">Uncharacterized protein</fullName>
    </submittedName>
</protein>
<feature type="region of interest" description="Disordered" evidence="1">
    <location>
        <begin position="244"/>
        <end position="295"/>
    </location>
</feature>
<keyword evidence="3" id="KW-1185">Reference proteome</keyword>
<sequence>MSVPRFSTLSNSRSKLKALAGSISTPEANLPSPPCSFASQKLSKSHNLTPTTDCDHQDESDSESVVSGGATASTGLRIPFRLRQNSSHSSLSLTSLMSGFRRRVKADKKKPKDDVKIQASVPKLHNWPQSATREHRLRSLSNPQSISEFVDPKIRSDHDVKIVTRQLIGGSGELEVVNEEDRKLSFGSLSFRFPAQRIGRRRSRTVTEPILERKDLQTPRPRFQSSSRIPWPCCSPPYFATTFNPNFGPPNPSLDSKTEITDPSSPTSSLESDQYLSRPDLFDHKDEDNDDRSSFCTVYTEPEPVEFCFPKWPTQG</sequence>
<accession>A0A9P6T7T2</accession>
<feature type="compositionally biased region" description="Polar residues" evidence="1">
    <location>
        <begin position="261"/>
        <end position="275"/>
    </location>
</feature>
<dbReference type="Proteomes" id="UP000886653">
    <property type="component" value="Unassembled WGS sequence"/>
</dbReference>
<reference evidence="2" key="1">
    <citation type="submission" date="2013-11" db="EMBL/GenBank/DDBJ databases">
        <title>Genome sequence of the fusiform rust pathogen reveals effectors for host alternation and coevolution with pine.</title>
        <authorList>
            <consortium name="DOE Joint Genome Institute"/>
            <person name="Smith K."/>
            <person name="Pendleton A."/>
            <person name="Kubisiak T."/>
            <person name="Anderson C."/>
            <person name="Salamov A."/>
            <person name="Aerts A."/>
            <person name="Riley R."/>
            <person name="Clum A."/>
            <person name="Lindquist E."/>
            <person name="Ence D."/>
            <person name="Campbell M."/>
            <person name="Kronenberg Z."/>
            <person name="Feau N."/>
            <person name="Dhillon B."/>
            <person name="Hamelin R."/>
            <person name="Burleigh J."/>
            <person name="Smith J."/>
            <person name="Yandell M."/>
            <person name="Nelson C."/>
            <person name="Grigoriev I."/>
            <person name="Davis J."/>
        </authorList>
    </citation>
    <scope>NUCLEOTIDE SEQUENCE</scope>
    <source>
        <strain evidence="2">G11</strain>
    </source>
</reference>
<feature type="region of interest" description="Disordered" evidence="1">
    <location>
        <begin position="24"/>
        <end position="70"/>
    </location>
</feature>
<proteinExistence type="predicted"/>
<evidence type="ECO:0000313" key="3">
    <source>
        <dbReference type="Proteomes" id="UP000886653"/>
    </source>
</evidence>
<feature type="compositionally biased region" description="Polar residues" evidence="1">
    <location>
        <begin position="37"/>
        <end position="52"/>
    </location>
</feature>
<evidence type="ECO:0000313" key="2">
    <source>
        <dbReference type="EMBL" id="KAG0141895.1"/>
    </source>
</evidence>
<dbReference type="AlphaFoldDB" id="A0A9P6T7T2"/>
<name>A0A9P6T7T2_9BASI</name>
<feature type="compositionally biased region" description="Basic and acidic residues" evidence="1">
    <location>
        <begin position="280"/>
        <end position="293"/>
    </location>
</feature>
<comment type="caution">
    <text evidence="2">The sequence shown here is derived from an EMBL/GenBank/DDBJ whole genome shotgun (WGS) entry which is preliminary data.</text>
</comment>
<gene>
    <name evidence="2" type="ORF">CROQUDRAFT_673869</name>
</gene>